<dbReference type="RefSeq" id="WP_132193226.1">
    <property type="nucleotide sequence ID" value="NZ_SMKY01000005.1"/>
</dbReference>
<feature type="region of interest" description="Disordered" evidence="1">
    <location>
        <begin position="454"/>
        <end position="486"/>
    </location>
</feature>
<keyword evidence="2" id="KW-0812">Transmembrane</keyword>
<feature type="transmembrane region" description="Helical" evidence="2">
    <location>
        <begin position="253"/>
        <end position="276"/>
    </location>
</feature>
<keyword evidence="3" id="KW-0645">Protease</keyword>
<evidence type="ECO:0000313" key="3">
    <source>
        <dbReference type="EMBL" id="TDD91429.1"/>
    </source>
</evidence>
<organism evidence="3 4">
    <name type="scientific">Actinomadura darangshiensis</name>
    <dbReference type="NCBI Taxonomy" id="705336"/>
    <lineage>
        <taxon>Bacteria</taxon>
        <taxon>Bacillati</taxon>
        <taxon>Actinomycetota</taxon>
        <taxon>Actinomycetes</taxon>
        <taxon>Streptosporangiales</taxon>
        <taxon>Thermomonosporaceae</taxon>
        <taxon>Actinomadura</taxon>
    </lineage>
</organism>
<feature type="transmembrane region" description="Helical" evidence="2">
    <location>
        <begin position="324"/>
        <end position="346"/>
    </location>
</feature>
<reference evidence="3 4" key="1">
    <citation type="submission" date="2019-03" db="EMBL/GenBank/DDBJ databases">
        <title>Draft genome sequences of novel Actinobacteria.</title>
        <authorList>
            <person name="Sahin N."/>
            <person name="Ay H."/>
            <person name="Saygin H."/>
        </authorList>
    </citation>
    <scope>NUCLEOTIDE SEQUENCE [LARGE SCALE GENOMIC DNA]</scope>
    <source>
        <strain evidence="3 4">DSM 45941</strain>
    </source>
</reference>
<feature type="transmembrane region" description="Helical" evidence="2">
    <location>
        <begin position="296"/>
        <end position="317"/>
    </location>
</feature>
<dbReference type="Proteomes" id="UP000295578">
    <property type="component" value="Unassembled WGS sequence"/>
</dbReference>
<dbReference type="OrthoDB" id="4194692at2"/>
<evidence type="ECO:0000256" key="1">
    <source>
        <dbReference type="SAM" id="MobiDB-lite"/>
    </source>
</evidence>
<keyword evidence="3" id="KW-0378">Hydrolase</keyword>
<feature type="transmembrane region" description="Helical" evidence="2">
    <location>
        <begin position="81"/>
        <end position="103"/>
    </location>
</feature>
<protein>
    <submittedName>
        <fullName evidence="3">PrsW family intramembrane metalloprotease</fullName>
    </submittedName>
</protein>
<feature type="transmembrane region" description="Helical" evidence="2">
    <location>
        <begin position="166"/>
        <end position="199"/>
    </location>
</feature>
<proteinExistence type="predicted"/>
<keyword evidence="3" id="KW-0482">Metalloprotease</keyword>
<evidence type="ECO:0000313" key="4">
    <source>
        <dbReference type="Proteomes" id="UP000295578"/>
    </source>
</evidence>
<evidence type="ECO:0000256" key="2">
    <source>
        <dbReference type="SAM" id="Phobius"/>
    </source>
</evidence>
<keyword evidence="2" id="KW-1133">Transmembrane helix</keyword>
<dbReference type="GO" id="GO:0006508">
    <property type="term" value="P:proteolysis"/>
    <property type="evidence" value="ECO:0007669"/>
    <property type="project" value="UniProtKB-KW"/>
</dbReference>
<gene>
    <name evidence="3" type="ORF">E1293_02265</name>
</gene>
<feature type="transmembrane region" description="Helical" evidence="2">
    <location>
        <begin position="110"/>
        <end position="128"/>
    </location>
</feature>
<feature type="transmembrane region" description="Helical" evidence="2">
    <location>
        <begin position="366"/>
        <end position="383"/>
    </location>
</feature>
<feature type="transmembrane region" description="Helical" evidence="2">
    <location>
        <begin position="134"/>
        <end position="154"/>
    </location>
</feature>
<keyword evidence="2" id="KW-0472">Membrane</keyword>
<feature type="transmembrane region" description="Helical" evidence="2">
    <location>
        <begin position="219"/>
        <end position="241"/>
    </location>
</feature>
<dbReference type="EMBL" id="SMKY01000005">
    <property type="protein sequence ID" value="TDD91429.1"/>
    <property type="molecule type" value="Genomic_DNA"/>
</dbReference>
<feature type="transmembrane region" description="Helical" evidence="2">
    <location>
        <begin position="28"/>
        <end position="47"/>
    </location>
</feature>
<comment type="caution">
    <text evidence="3">The sequence shown here is derived from an EMBL/GenBank/DDBJ whole genome shotgun (WGS) entry which is preliminary data.</text>
</comment>
<accession>A0A4R5BYZ2</accession>
<dbReference type="AlphaFoldDB" id="A0A4R5BYZ2"/>
<dbReference type="GO" id="GO:0008237">
    <property type="term" value="F:metallopeptidase activity"/>
    <property type="evidence" value="ECO:0007669"/>
    <property type="project" value="UniProtKB-KW"/>
</dbReference>
<name>A0A4R5BYZ2_9ACTN</name>
<keyword evidence="4" id="KW-1185">Reference proteome</keyword>
<sequence>MTAAVPAGAAVPATAEEVPADVLARTRALLIARIAIGLYLLELLLNLTRPKLQDNEPTLTIFQHLPKTSGSLGRLLAMPKAVFWTVIAGIVIGAALQAFVAITRPEGRRAANLTWATLAALLGPVALFSLTVVAIYPLQALICVPGTAFVLWLLHHGQRFARMPLSMLLTGFGWGALLVFGLSRAYGGLLFGAVNAYMAKGAHNDMNALLKTQYRVTDFLLLHMEVVNALVLAGGILVLTAMFRHRLDLVTGLILGAAIGLGYNLVESVLFIKLFGSLGAINGATAGFEFWIRQSIGLLGSQVAFGAVLGAAMGLAAQHHNKRFAYLGLAAAIGGAIGTENLAPWLAHQADVTAGSPADTLIASPFFWLLPQAPFIITAALLLRTGLRTRAAEARAAISAELSAGPAITRAEAPYLMDPSLRLWSLYQTWRHHGLPTARTLHKIQTTQLSLAARRRQHQQSGDPHTHKQAADLQTKVMNLKTGAEQ</sequence>